<dbReference type="EMBL" id="JABTTQ020000005">
    <property type="protein sequence ID" value="KAK6156725.1"/>
    <property type="molecule type" value="Genomic_DNA"/>
</dbReference>
<evidence type="ECO:0000313" key="7">
    <source>
        <dbReference type="Proteomes" id="UP001318860"/>
    </source>
</evidence>
<feature type="region of interest" description="Disordered" evidence="4">
    <location>
        <begin position="226"/>
        <end position="256"/>
    </location>
</feature>
<keyword evidence="2" id="KW-0645">Protease</keyword>
<gene>
    <name evidence="6" type="ORF">DH2020_010973</name>
</gene>
<feature type="region of interest" description="Disordered" evidence="4">
    <location>
        <begin position="642"/>
        <end position="690"/>
    </location>
</feature>
<dbReference type="PANTHER" id="PTHR47764:SF2">
    <property type="entry name" value="UBIQUITIN-LIKE PROTEASE FAMILY PROFILE DOMAIN-CONTAINING PROTEIN"/>
    <property type="match status" value="1"/>
</dbReference>
<keyword evidence="7" id="KW-1185">Reference proteome</keyword>
<keyword evidence="3" id="KW-0378">Hydrolase</keyword>
<dbReference type="Proteomes" id="UP001318860">
    <property type="component" value="Unassembled WGS sequence"/>
</dbReference>
<dbReference type="PANTHER" id="PTHR47764">
    <property type="entry name" value="UBIQUITIN-LIKE-SPECIFIC PROTEASE 2B-RELATED"/>
    <property type="match status" value="1"/>
</dbReference>
<dbReference type="SUPFAM" id="SSF54001">
    <property type="entry name" value="Cysteine proteinases"/>
    <property type="match status" value="1"/>
</dbReference>
<sequence length="703" mass="79727">MGKRRNAENKFYTGGEGNTTSSKSYGGGCRDNGKFSVFEFADDDLRVETESRKTLAKFGTKSPGKKSAHHRRPVDKYTFLEFFRGWCVCLRECCVMDGDLFPVDQNDLYFDDSVSASGLETSDRKVIDETSEVAQGITAQQKDSGSDVLNVDVTDSAFQDRTFGTDITISPRSLNYDSHRCPFLKHQGVECSSCGAKSSAPGSRKPGGYTTVRKHNKILYVDSDEDGGMELRSSSSSFDLAENEGSLEEKSSEYGAKDNDCSKADVVNLHLKSKDINVAEAGYWNSGSVELEFVILDDPQGSEKLEEIKSLDLKYKAAWKTIISECNFDEAFEDIVYPDGDPDAVFISRRDIELLQPRTFINDTIIDFYIKYLVNKTKPEKQHMFHFFNTFFFRKLVDMDRDSSKTWEGSDAFQRVQKGTDGSSKVPCILHMDSIRGSHGGLDNLIRSYLWEEWKERGNKEEEEISMKFLNLDFVALQMPQQENLFDCGLFLLHYAELFLEQASNGSATKYADFLNKDWFLAAEVSLKKRDHIRKLIHRIVKDNALKNPPATRHNEYLQSGRNEGDSGVNFVQPDGVEEPHLNDIKFNSSYEFEIKGRQSFSAMLEQRNIDDSVLDESFGHYNLLVPINQFNNMTLPMENEDDCAPEVASPTKRRKEKYESSSLSSEDFSACVVEDSEEESDRESIRKTRRSSFLISPTGLIM</sequence>
<dbReference type="Gene3D" id="3.40.395.10">
    <property type="entry name" value="Adenoviral Proteinase, Chain A"/>
    <property type="match status" value="2"/>
</dbReference>
<feature type="domain" description="Ubiquitin-like protease family profile" evidence="5">
    <location>
        <begin position="345"/>
        <end position="499"/>
    </location>
</feature>
<dbReference type="InterPro" id="IPR057375">
    <property type="entry name" value="ULP2A/B_PH"/>
</dbReference>
<evidence type="ECO:0000259" key="5">
    <source>
        <dbReference type="PROSITE" id="PS50600"/>
    </source>
</evidence>
<accession>A0ABR0XC89</accession>
<organism evidence="6 7">
    <name type="scientific">Rehmannia glutinosa</name>
    <name type="common">Chinese foxglove</name>
    <dbReference type="NCBI Taxonomy" id="99300"/>
    <lineage>
        <taxon>Eukaryota</taxon>
        <taxon>Viridiplantae</taxon>
        <taxon>Streptophyta</taxon>
        <taxon>Embryophyta</taxon>
        <taxon>Tracheophyta</taxon>
        <taxon>Spermatophyta</taxon>
        <taxon>Magnoliopsida</taxon>
        <taxon>eudicotyledons</taxon>
        <taxon>Gunneridae</taxon>
        <taxon>Pentapetalae</taxon>
        <taxon>asterids</taxon>
        <taxon>lamiids</taxon>
        <taxon>Lamiales</taxon>
        <taxon>Orobanchaceae</taxon>
        <taxon>Rehmannieae</taxon>
        <taxon>Rehmannia</taxon>
    </lineage>
</organism>
<feature type="compositionally biased region" description="Basic and acidic residues" evidence="4">
    <location>
        <begin position="247"/>
        <end position="256"/>
    </location>
</feature>
<dbReference type="PROSITE" id="PS50600">
    <property type="entry name" value="ULP_PROTEASE"/>
    <property type="match status" value="1"/>
</dbReference>
<evidence type="ECO:0000256" key="4">
    <source>
        <dbReference type="SAM" id="MobiDB-lite"/>
    </source>
</evidence>
<comment type="similarity">
    <text evidence="1">Belongs to the peptidase C48 family.</text>
</comment>
<name>A0ABR0XC89_REHGL</name>
<feature type="region of interest" description="Disordered" evidence="4">
    <location>
        <begin position="1"/>
        <end position="25"/>
    </location>
</feature>
<evidence type="ECO:0000256" key="1">
    <source>
        <dbReference type="ARBA" id="ARBA00005234"/>
    </source>
</evidence>
<reference evidence="6 7" key="1">
    <citation type="journal article" date="2021" name="Comput. Struct. Biotechnol. J.">
        <title>De novo genome assembly of the potent medicinal plant Rehmannia glutinosa using nanopore technology.</title>
        <authorList>
            <person name="Ma L."/>
            <person name="Dong C."/>
            <person name="Song C."/>
            <person name="Wang X."/>
            <person name="Zheng X."/>
            <person name="Niu Y."/>
            <person name="Chen S."/>
            <person name="Feng W."/>
        </authorList>
    </citation>
    <scope>NUCLEOTIDE SEQUENCE [LARGE SCALE GENOMIC DNA]</scope>
    <source>
        <strain evidence="6">DH-2019</strain>
    </source>
</reference>
<dbReference type="Pfam" id="PF25352">
    <property type="entry name" value="PH_ULP"/>
    <property type="match status" value="1"/>
</dbReference>
<evidence type="ECO:0000256" key="3">
    <source>
        <dbReference type="ARBA" id="ARBA00022801"/>
    </source>
</evidence>
<evidence type="ECO:0000256" key="2">
    <source>
        <dbReference type="ARBA" id="ARBA00022670"/>
    </source>
</evidence>
<dbReference type="Pfam" id="PF02902">
    <property type="entry name" value="Peptidase_C48"/>
    <property type="match status" value="2"/>
</dbReference>
<comment type="caution">
    <text evidence="6">The sequence shown here is derived from an EMBL/GenBank/DDBJ whole genome shotgun (WGS) entry which is preliminary data.</text>
</comment>
<proteinExistence type="inferred from homology"/>
<evidence type="ECO:0000313" key="6">
    <source>
        <dbReference type="EMBL" id="KAK6156725.1"/>
    </source>
</evidence>
<dbReference type="InterPro" id="IPR003653">
    <property type="entry name" value="Peptidase_C48_C"/>
</dbReference>
<protein>
    <recommendedName>
        <fullName evidence="5">Ubiquitin-like protease family profile domain-containing protein</fullName>
    </recommendedName>
</protein>
<dbReference type="InterPro" id="IPR038765">
    <property type="entry name" value="Papain-like_cys_pep_sf"/>
</dbReference>